<dbReference type="InterPro" id="IPR016024">
    <property type="entry name" value="ARM-type_fold"/>
</dbReference>
<dbReference type="Gene3D" id="1.25.10.10">
    <property type="entry name" value="Leucine-rich Repeat Variant"/>
    <property type="match status" value="1"/>
</dbReference>
<evidence type="ECO:0000313" key="1">
    <source>
        <dbReference type="EMBL" id="CBH99393.1"/>
    </source>
</evidence>
<evidence type="ECO:0008006" key="2">
    <source>
        <dbReference type="Google" id="ProtNLM"/>
    </source>
</evidence>
<dbReference type="InterPro" id="IPR011989">
    <property type="entry name" value="ARM-like"/>
</dbReference>
<sequence length="265" mass="29656">MSEIEELFRQTLQGDYDDEDDEGGPWEAVSKLQAMASRAVMERAAEWARDKRPARRRRGIDILAQLGKTEEHPTTVFGEEIFPIVVNVLEAEQDIQVIDSCLVALGHLGNPAGIPLLLRQRRNSDLDVRFAVAFGLSCFAEHEDAIPALIELTRDSDPDVRDWATFGLGVQGAADTPAIRQALVERLDDGNPDTREEAVAGLGKRHDLRVLPDLIEMLQQEEVSYGVVEAACHLLEMTDIREDWTADDYIQALTTRYAAELDKYN</sequence>
<dbReference type="PANTHER" id="PTHR12697">
    <property type="entry name" value="PBS LYASE HEAT-LIKE PROTEIN"/>
    <property type="match status" value="1"/>
</dbReference>
<reference evidence="1" key="1">
    <citation type="submission" date="2009-10" db="EMBL/GenBank/DDBJ databases">
        <title>Diversity of trophic interactions inside an arsenic-rich microbial ecosystem.</title>
        <authorList>
            <person name="Bertin P.N."/>
            <person name="Heinrich-Salmeron A."/>
            <person name="Pelletier E."/>
            <person name="Goulhen-Chollet F."/>
            <person name="Arsene-Ploetze F."/>
            <person name="Gallien S."/>
            <person name="Calteau A."/>
            <person name="Vallenet D."/>
            <person name="Casiot C."/>
            <person name="Chane-Woon-Ming B."/>
            <person name="Giloteaux L."/>
            <person name="Barakat M."/>
            <person name="Bonnefoy V."/>
            <person name="Bruneel O."/>
            <person name="Chandler M."/>
            <person name="Cleiss J."/>
            <person name="Duran R."/>
            <person name="Elbaz-Poulichet F."/>
            <person name="Fonknechten N."/>
            <person name="Lauga B."/>
            <person name="Mornico D."/>
            <person name="Ortet P."/>
            <person name="Schaeffer C."/>
            <person name="Siguier P."/>
            <person name="Alexander Thil Smith A."/>
            <person name="Van Dorsselaer A."/>
            <person name="Weissenbach J."/>
            <person name="Medigue C."/>
            <person name="Le Paslier D."/>
        </authorList>
    </citation>
    <scope>NUCLEOTIDE SEQUENCE</scope>
</reference>
<dbReference type="EMBL" id="CABN01000010">
    <property type="protein sequence ID" value="CBH99393.1"/>
    <property type="molecule type" value="Genomic_DNA"/>
</dbReference>
<gene>
    <name evidence="1" type="ORF">CARN3_0308</name>
</gene>
<dbReference type="Pfam" id="PF13646">
    <property type="entry name" value="HEAT_2"/>
    <property type="match status" value="1"/>
</dbReference>
<protein>
    <recommendedName>
        <fullName evidence="2">Lyase</fullName>
    </recommendedName>
</protein>
<comment type="caution">
    <text evidence="1">The sequence shown here is derived from an EMBL/GenBank/DDBJ whole genome shotgun (WGS) entry which is preliminary data.</text>
</comment>
<dbReference type="SUPFAM" id="SSF48371">
    <property type="entry name" value="ARM repeat"/>
    <property type="match status" value="1"/>
</dbReference>
<name>E6PWT5_9ZZZZ</name>
<dbReference type="PANTHER" id="PTHR12697:SF5">
    <property type="entry name" value="DEOXYHYPUSINE HYDROXYLASE"/>
    <property type="match status" value="1"/>
</dbReference>
<proteinExistence type="predicted"/>
<dbReference type="AlphaFoldDB" id="E6PWT5"/>
<organism evidence="1">
    <name type="scientific">mine drainage metagenome</name>
    <dbReference type="NCBI Taxonomy" id="410659"/>
    <lineage>
        <taxon>unclassified sequences</taxon>
        <taxon>metagenomes</taxon>
        <taxon>ecological metagenomes</taxon>
    </lineage>
</organism>
<accession>E6PWT5</accession>
<dbReference type="GO" id="GO:0016491">
    <property type="term" value="F:oxidoreductase activity"/>
    <property type="evidence" value="ECO:0007669"/>
    <property type="project" value="TreeGrafter"/>
</dbReference>